<evidence type="ECO:0000256" key="1">
    <source>
        <dbReference type="SAM" id="MobiDB-lite"/>
    </source>
</evidence>
<evidence type="ECO:0000313" key="3">
    <source>
        <dbReference type="Proteomes" id="UP001218218"/>
    </source>
</evidence>
<accession>A0AAD6ZWZ3</accession>
<name>A0AAD6ZWZ3_9AGAR</name>
<dbReference type="EMBL" id="JARIHO010000023">
    <property type="protein sequence ID" value="KAJ7343224.1"/>
    <property type="molecule type" value="Genomic_DNA"/>
</dbReference>
<sequence length="517" mass="57193">MSLSIDIVPLASSLDMYGEPYSSSAFSLSGHVSIALSSPFSVFERRRAARIILQSVMLTFDGQTEVVTSSLGYSPLRLYTLSRELLSGSVELSNEDQEETDEPCRWNVVFDLPIPGWLPASHGFNSSDAGASTQYYLRAVVKFAVVEDDRAASWSFSSLCSPFRPRTTSRSIQTRKVIPLRRFVEPPTDEPTPPAFINYLLSPPNKPSENAIPVEVLSKIQILASVPTHVDVRESHLPFTLRLRTKDLGDADCKRLQVTNFTLDVVQDEICRRATDASKYQTRYPVPSQDCQPPNKPLCHAHHMGDMYKLGMLLTSSSPASSMKCSTSLLLAEETGVYRLTGETRIFANDAEADTATWYTLETTIPFLQQFDSLDDGDWSGSSEVRPSTASPLYDVSHSLKLTVRVEYEMPDSTELAVAGLMFALPLKFGRVAPPLPPRDILPALFNSMRLVDGAYPIPSLLPFGANLPVYSQLFDSRGNRKMDDTPLPLYTPRSSDSPVDPPPSNEKQDELHATAV</sequence>
<proteinExistence type="predicted"/>
<comment type="caution">
    <text evidence="2">The sequence shown here is derived from an EMBL/GenBank/DDBJ whole genome shotgun (WGS) entry which is preliminary data.</text>
</comment>
<feature type="compositionally biased region" description="Basic and acidic residues" evidence="1">
    <location>
        <begin position="507"/>
        <end position="517"/>
    </location>
</feature>
<dbReference type="Proteomes" id="UP001218218">
    <property type="component" value="Unassembled WGS sequence"/>
</dbReference>
<organism evidence="2 3">
    <name type="scientific">Mycena albidolilacea</name>
    <dbReference type="NCBI Taxonomy" id="1033008"/>
    <lineage>
        <taxon>Eukaryota</taxon>
        <taxon>Fungi</taxon>
        <taxon>Dikarya</taxon>
        <taxon>Basidiomycota</taxon>
        <taxon>Agaricomycotina</taxon>
        <taxon>Agaricomycetes</taxon>
        <taxon>Agaricomycetidae</taxon>
        <taxon>Agaricales</taxon>
        <taxon>Marasmiineae</taxon>
        <taxon>Mycenaceae</taxon>
        <taxon>Mycena</taxon>
    </lineage>
</organism>
<keyword evidence="3" id="KW-1185">Reference proteome</keyword>
<reference evidence="2" key="1">
    <citation type="submission" date="2023-03" db="EMBL/GenBank/DDBJ databases">
        <title>Massive genome expansion in bonnet fungi (Mycena s.s.) driven by repeated elements and novel gene families across ecological guilds.</title>
        <authorList>
            <consortium name="Lawrence Berkeley National Laboratory"/>
            <person name="Harder C.B."/>
            <person name="Miyauchi S."/>
            <person name="Viragh M."/>
            <person name="Kuo A."/>
            <person name="Thoen E."/>
            <person name="Andreopoulos B."/>
            <person name="Lu D."/>
            <person name="Skrede I."/>
            <person name="Drula E."/>
            <person name="Henrissat B."/>
            <person name="Morin E."/>
            <person name="Kohler A."/>
            <person name="Barry K."/>
            <person name="LaButti K."/>
            <person name="Morin E."/>
            <person name="Salamov A."/>
            <person name="Lipzen A."/>
            <person name="Mereny Z."/>
            <person name="Hegedus B."/>
            <person name="Baldrian P."/>
            <person name="Stursova M."/>
            <person name="Weitz H."/>
            <person name="Taylor A."/>
            <person name="Grigoriev I.V."/>
            <person name="Nagy L.G."/>
            <person name="Martin F."/>
            <person name="Kauserud H."/>
        </authorList>
    </citation>
    <scope>NUCLEOTIDE SEQUENCE</scope>
    <source>
        <strain evidence="2">CBHHK002</strain>
    </source>
</reference>
<protein>
    <submittedName>
        <fullName evidence="2">Uncharacterized protein</fullName>
    </submittedName>
</protein>
<feature type="region of interest" description="Disordered" evidence="1">
    <location>
        <begin position="481"/>
        <end position="517"/>
    </location>
</feature>
<gene>
    <name evidence="2" type="ORF">DFH08DRAFT_746676</name>
</gene>
<dbReference type="AlphaFoldDB" id="A0AAD6ZWZ3"/>
<evidence type="ECO:0000313" key="2">
    <source>
        <dbReference type="EMBL" id="KAJ7343224.1"/>
    </source>
</evidence>